<comment type="similarity">
    <text evidence="1">Belongs to the GHMP kinase family. IspE subfamily.</text>
</comment>
<evidence type="ECO:0000256" key="1">
    <source>
        <dbReference type="ARBA" id="ARBA00009684"/>
    </source>
</evidence>
<evidence type="ECO:0000259" key="8">
    <source>
        <dbReference type="Pfam" id="PF00288"/>
    </source>
</evidence>
<dbReference type="PANTHER" id="PTHR43527">
    <property type="entry name" value="4-DIPHOSPHOCYTIDYL-2-C-METHYL-D-ERYTHRITOL KINASE, CHLOROPLASTIC"/>
    <property type="match status" value="1"/>
</dbReference>
<keyword evidence="6" id="KW-0067">ATP-binding</keyword>
<feature type="domain" description="GHMP kinase C-terminal" evidence="9">
    <location>
        <begin position="152"/>
        <end position="223"/>
    </location>
</feature>
<name>A0A382BG29_9ZZZZ</name>
<dbReference type="Pfam" id="PF00288">
    <property type="entry name" value="GHMP_kinases_N"/>
    <property type="match status" value="1"/>
</dbReference>
<dbReference type="SUPFAM" id="SSF55060">
    <property type="entry name" value="GHMP Kinase, C-terminal domain"/>
    <property type="match status" value="1"/>
</dbReference>
<dbReference type="Gene3D" id="3.30.230.10">
    <property type="match status" value="1"/>
</dbReference>
<dbReference type="GO" id="GO:0016114">
    <property type="term" value="P:terpenoid biosynthetic process"/>
    <property type="evidence" value="ECO:0007669"/>
    <property type="project" value="InterPro"/>
</dbReference>
<evidence type="ECO:0000256" key="4">
    <source>
        <dbReference type="ARBA" id="ARBA00022741"/>
    </source>
</evidence>
<dbReference type="PANTHER" id="PTHR43527:SF2">
    <property type="entry name" value="4-DIPHOSPHOCYTIDYL-2-C-METHYL-D-ERYTHRITOL KINASE, CHLOROPLASTIC"/>
    <property type="match status" value="1"/>
</dbReference>
<evidence type="ECO:0000259" key="9">
    <source>
        <dbReference type="Pfam" id="PF08544"/>
    </source>
</evidence>
<dbReference type="PIRSF" id="PIRSF010376">
    <property type="entry name" value="IspE"/>
    <property type="match status" value="1"/>
</dbReference>
<evidence type="ECO:0000256" key="6">
    <source>
        <dbReference type="ARBA" id="ARBA00022840"/>
    </source>
</evidence>
<gene>
    <name evidence="10" type="ORF">METZ01_LOCUS165458</name>
</gene>
<sequence length="238" mass="24819">MHLSGPFAPNLNSEGGQNLVEKAARRLAKLVNIKPTVRITLDKQLPIAAGIGGGSSDAAAALRVLTSLWCLKINSNDLQALALSLGADVPMCLHGRTCFAGGIGELLDAAPALPKCGLVLANPGVSVSTPNVFRARSGAYSRPARFTEVPKDVGALAELLAARRNDLEDPAKALVPVIDDVLHALSGLPGCRFARMSGSGATCFALFEDEGEAGVAAEILRAQHSDWWIAPSRLIQPA</sequence>
<dbReference type="HAMAP" id="MF_00061">
    <property type="entry name" value="IspE"/>
    <property type="match status" value="1"/>
</dbReference>
<accession>A0A382BG29</accession>
<dbReference type="InterPro" id="IPR020568">
    <property type="entry name" value="Ribosomal_Su5_D2-typ_SF"/>
</dbReference>
<dbReference type="InterPro" id="IPR006204">
    <property type="entry name" value="GHMP_kinase_N_dom"/>
</dbReference>
<dbReference type="EC" id="2.7.1.148" evidence="2"/>
<dbReference type="Gene3D" id="3.30.70.890">
    <property type="entry name" value="GHMP kinase, C-terminal domain"/>
    <property type="match status" value="1"/>
</dbReference>
<evidence type="ECO:0000256" key="2">
    <source>
        <dbReference type="ARBA" id="ARBA00012052"/>
    </source>
</evidence>
<dbReference type="InterPro" id="IPR004424">
    <property type="entry name" value="IspE"/>
</dbReference>
<feature type="domain" description="GHMP kinase N-terminal" evidence="8">
    <location>
        <begin position="18"/>
        <end position="95"/>
    </location>
</feature>
<evidence type="ECO:0000256" key="3">
    <source>
        <dbReference type="ARBA" id="ARBA00022679"/>
    </source>
</evidence>
<dbReference type="GO" id="GO:0050515">
    <property type="term" value="F:4-(cytidine 5'-diphospho)-2-C-methyl-D-erythritol kinase activity"/>
    <property type="evidence" value="ECO:0007669"/>
    <property type="project" value="UniProtKB-EC"/>
</dbReference>
<dbReference type="AlphaFoldDB" id="A0A382BG29"/>
<proteinExistence type="inferred from homology"/>
<dbReference type="SUPFAM" id="SSF54211">
    <property type="entry name" value="Ribosomal protein S5 domain 2-like"/>
    <property type="match status" value="1"/>
</dbReference>
<keyword evidence="5" id="KW-0418">Kinase</keyword>
<dbReference type="GO" id="GO:0005524">
    <property type="term" value="F:ATP binding"/>
    <property type="evidence" value="ECO:0007669"/>
    <property type="project" value="UniProtKB-KW"/>
</dbReference>
<keyword evidence="4" id="KW-0547">Nucleotide-binding</keyword>
<reference evidence="10" key="1">
    <citation type="submission" date="2018-05" db="EMBL/GenBank/DDBJ databases">
        <authorList>
            <person name="Lanie J.A."/>
            <person name="Ng W.-L."/>
            <person name="Kazmierczak K.M."/>
            <person name="Andrzejewski T.M."/>
            <person name="Davidsen T.M."/>
            <person name="Wayne K.J."/>
            <person name="Tettelin H."/>
            <person name="Glass J.I."/>
            <person name="Rusch D."/>
            <person name="Podicherti R."/>
            <person name="Tsui H.-C.T."/>
            <person name="Winkler M.E."/>
        </authorList>
    </citation>
    <scope>NUCLEOTIDE SEQUENCE</scope>
</reference>
<protein>
    <recommendedName>
        <fullName evidence="2">4-(cytidine 5'-diphospho)-2-C-methyl-D-erythritol kinase</fullName>
        <ecNumber evidence="2">2.7.1.148</ecNumber>
    </recommendedName>
    <alternativeName>
        <fullName evidence="7">4-(cytidine-5'-diphospho)-2-C-methyl-D-erythritol kinase</fullName>
    </alternativeName>
</protein>
<organism evidence="10">
    <name type="scientific">marine metagenome</name>
    <dbReference type="NCBI Taxonomy" id="408172"/>
    <lineage>
        <taxon>unclassified sequences</taxon>
        <taxon>metagenomes</taxon>
        <taxon>ecological metagenomes</taxon>
    </lineage>
</organism>
<dbReference type="InterPro" id="IPR014721">
    <property type="entry name" value="Ribsml_uS5_D2-typ_fold_subgr"/>
</dbReference>
<dbReference type="InterPro" id="IPR013750">
    <property type="entry name" value="GHMP_kinase_C_dom"/>
</dbReference>
<dbReference type="Pfam" id="PF08544">
    <property type="entry name" value="GHMP_kinases_C"/>
    <property type="match status" value="1"/>
</dbReference>
<dbReference type="NCBIfam" id="NF011202">
    <property type="entry name" value="PRK14608.1"/>
    <property type="match status" value="1"/>
</dbReference>
<evidence type="ECO:0000256" key="5">
    <source>
        <dbReference type="ARBA" id="ARBA00022777"/>
    </source>
</evidence>
<keyword evidence="3" id="KW-0808">Transferase</keyword>
<evidence type="ECO:0000256" key="7">
    <source>
        <dbReference type="ARBA" id="ARBA00032554"/>
    </source>
</evidence>
<evidence type="ECO:0000313" key="10">
    <source>
        <dbReference type="EMBL" id="SVB12604.1"/>
    </source>
</evidence>
<dbReference type="EMBL" id="UINC01029609">
    <property type="protein sequence ID" value="SVB12604.1"/>
    <property type="molecule type" value="Genomic_DNA"/>
</dbReference>
<dbReference type="NCBIfam" id="TIGR00154">
    <property type="entry name" value="ispE"/>
    <property type="match status" value="1"/>
</dbReference>
<dbReference type="InterPro" id="IPR036554">
    <property type="entry name" value="GHMP_kinase_C_sf"/>
</dbReference>